<organism evidence="1 2">
    <name type="scientific">Dietzia timorensis</name>
    <dbReference type="NCBI Taxonomy" id="499555"/>
    <lineage>
        <taxon>Bacteria</taxon>
        <taxon>Bacillati</taxon>
        <taxon>Actinomycetota</taxon>
        <taxon>Actinomycetes</taxon>
        <taxon>Mycobacteriales</taxon>
        <taxon>Dietziaceae</taxon>
        <taxon>Dietzia</taxon>
    </lineage>
</organism>
<dbReference type="EMBL" id="CP015961">
    <property type="protein sequence ID" value="ANI94020.1"/>
    <property type="molecule type" value="Genomic_DNA"/>
</dbReference>
<keyword evidence="2" id="KW-1185">Reference proteome</keyword>
<evidence type="ECO:0000313" key="2">
    <source>
        <dbReference type="Proteomes" id="UP000186104"/>
    </source>
</evidence>
<sequence length="115" mass="12303">MGAPFPIKPNTVEITRVASRRTPAGHATGFELLVITAGNYLKELGVKTAIGYSKPHMVDVAKKFLQSPVAGPIPANDGGNYYVYEIQFARNLAMANLLIPSLSMYRAAKSALPVG</sequence>
<proteinExistence type="predicted"/>
<name>A0A173LRR0_9ACTN</name>
<reference evidence="1 2" key="1">
    <citation type="submission" date="2016-06" db="EMBL/GenBank/DDBJ databases">
        <title>Complete genome sequence of a saline-alkali tolerant type strain Dietzia timorensis ID05-A0528T.</title>
        <authorList>
            <person name="Wu X."/>
        </authorList>
    </citation>
    <scope>NUCLEOTIDE SEQUENCE [LARGE SCALE GENOMIC DNA]</scope>
    <source>
        <strain evidence="1 2">ID05-A0528</strain>
    </source>
</reference>
<accession>A0A173LRR0</accession>
<dbReference type="Proteomes" id="UP000186104">
    <property type="component" value="Chromosome"/>
</dbReference>
<dbReference type="RefSeq" id="WP_067478187.1">
    <property type="nucleotide sequence ID" value="NZ_CP015961.1"/>
</dbReference>
<dbReference type="KEGG" id="dtm:BJL86_3261"/>
<gene>
    <name evidence="1" type="ORF">BJL86_3261</name>
</gene>
<dbReference type="AlphaFoldDB" id="A0A173LRR0"/>
<protein>
    <submittedName>
        <fullName evidence="1">Uncharacterized protein</fullName>
    </submittedName>
</protein>
<evidence type="ECO:0000313" key="1">
    <source>
        <dbReference type="EMBL" id="ANI94020.1"/>
    </source>
</evidence>